<dbReference type="Proteomes" id="UP000077266">
    <property type="component" value="Unassembled WGS sequence"/>
</dbReference>
<dbReference type="AlphaFoldDB" id="A0A165Q8Q7"/>
<dbReference type="InterPro" id="IPR000210">
    <property type="entry name" value="BTB/POZ_dom"/>
</dbReference>
<dbReference type="Gene3D" id="3.30.710.10">
    <property type="entry name" value="Potassium Channel Kv1.1, Chain A"/>
    <property type="match status" value="1"/>
</dbReference>
<protein>
    <recommendedName>
        <fullName evidence="2">BTB domain-containing protein</fullName>
    </recommendedName>
</protein>
<evidence type="ECO:0000256" key="1">
    <source>
        <dbReference type="SAM" id="MobiDB-lite"/>
    </source>
</evidence>
<proteinExistence type="predicted"/>
<organism evidence="3 4">
    <name type="scientific">Exidia glandulosa HHB12029</name>
    <dbReference type="NCBI Taxonomy" id="1314781"/>
    <lineage>
        <taxon>Eukaryota</taxon>
        <taxon>Fungi</taxon>
        <taxon>Dikarya</taxon>
        <taxon>Basidiomycota</taxon>
        <taxon>Agaricomycotina</taxon>
        <taxon>Agaricomycetes</taxon>
        <taxon>Auriculariales</taxon>
        <taxon>Exidiaceae</taxon>
        <taxon>Exidia</taxon>
    </lineage>
</organism>
<sequence length="296" mass="32537">MAGSTRTGVDVVNPAAVTSPDSYHPEFSDEGDIVLLASDSVRFRIPTTVLRRASGFFRSMFDSAQPDHSTPSGEPSVISVDEDARTMAIILKVASGLPVEFLKAFTEITDIDRIALAADKYDIPAVLRVLELAMYAPSAKAHPLHRYAMASRYGWHDVCVEAAVDTLDMDLNFQNVPSMDMEHLARLLRLRYRRVHAMAAALEDQEGQFAVGNKGACLYCGKALARPTAWENMKRYLLCEITFMPSGSTIRLDDPCCQAVKDATCTECPGGAPLFDWVLTERLVDNMIASLPTDLD</sequence>
<evidence type="ECO:0000259" key="2">
    <source>
        <dbReference type="PROSITE" id="PS50097"/>
    </source>
</evidence>
<dbReference type="STRING" id="1314781.A0A165Q8Q7"/>
<dbReference type="InterPro" id="IPR011333">
    <property type="entry name" value="SKP1/BTB/POZ_sf"/>
</dbReference>
<dbReference type="EMBL" id="KV425884">
    <property type="protein sequence ID" value="KZW03251.1"/>
    <property type="molecule type" value="Genomic_DNA"/>
</dbReference>
<accession>A0A165Q8Q7</accession>
<dbReference type="PROSITE" id="PS50097">
    <property type="entry name" value="BTB"/>
    <property type="match status" value="1"/>
</dbReference>
<name>A0A165Q8Q7_EXIGL</name>
<dbReference type="OrthoDB" id="3238622at2759"/>
<evidence type="ECO:0000313" key="4">
    <source>
        <dbReference type="Proteomes" id="UP000077266"/>
    </source>
</evidence>
<feature type="region of interest" description="Disordered" evidence="1">
    <location>
        <begin position="1"/>
        <end position="25"/>
    </location>
</feature>
<feature type="domain" description="BTB" evidence="2">
    <location>
        <begin position="31"/>
        <end position="92"/>
    </location>
</feature>
<gene>
    <name evidence="3" type="ORF">EXIGLDRAFT_699160</name>
</gene>
<reference evidence="3 4" key="1">
    <citation type="journal article" date="2016" name="Mol. Biol. Evol.">
        <title>Comparative Genomics of Early-Diverging Mushroom-Forming Fungi Provides Insights into the Origins of Lignocellulose Decay Capabilities.</title>
        <authorList>
            <person name="Nagy L.G."/>
            <person name="Riley R."/>
            <person name="Tritt A."/>
            <person name="Adam C."/>
            <person name="Daum C."/>
            <person name="Floudas D."/>
            <person name="Sun H."/>
            <person name="Yadav J.S."/>
            <person name="Pangilinan J."/>
            <person name="Larsson K.H."/>
            <person name="Matsuura K."/>
            <person name="Barry K."/>
            <person name="Labutti K."/>
            <person name="Kuo R."/>
            <person name="Ohm R.A."/>
            <person name="Bhattacharya S.S."/>
            <person name="Shirouzu T."/>
            <person name="Yoshinaga Y."/>
            <person name="Martin F.M."/>
            <person name="Grigoriev I.V."/>
            <person name="Hibbett D.S."/>
        </authorList>
    </citation>
    <scope>NUCLEOTIDE SEQUENCE [LARGE SCALE GENOMIC DNA]</scope>
    <source>
        <strain evidence="3 4">HHB12029</strain>
    </source>
</reference>
<keyword evidence="4" id="KW-1185">Reference proteome</keyword>
<dbReference type="InParanoid" id="A0A165Q8Q7"/>
<evidence type="ECO:0000313" key="3">
    <source>
        <dbReference type="EMBL" id="KZW03251.1"/>
    </source>
</evidence>
<dbReference type="Pfam" id="PF00651">
    <property type="entry name" value="BTB"/>
    <property type="match status" value="1"/>
</dbReference>